<dbReference type="AlphaFoldDB" id="A0A848N7S2"/>
<protein>
    <submittedName>
        <fullName evidence="1">DUF4054 domain-containing protein</fullName>
    </submittedName>
</protein>
<reference evidence="1 2" key="1">
    <citation type="submission" date="2020-04" db="EMBL/GenBank/DDBJ databases">
        <title>Achromobacter ruhlandii genome sequencing and assembly.</title>
        <authorList>
            <person name="Martins R.C.R."/>
            <person name="Perdigao-Neto L.V."/>
            <person name="Levin A.S.S."/>
            <person name="Costa S.F."/>
        </authorList>
    </citation>
    <scope>NUCLEOTIDE SEQUENCE [LARGE SCALE GENOMIC DNA]</scope>
    <source>
        <strain evidence="1 2">9035ralo</strain>
    </source>
</reference>
<evidence type="ECO:0000313" key="1">
    <source>
        <dbReference type="EMBL" id="NMU88578.1"/>
    </source>
</evidence>
<dbReference type="RefSeq" id="WP_169535727.1">
    <property type="nucleotide sequence ID" value="NZ_JABBZE010000006.1"/>
</dbReference>
<sequence>MAATVDDLDFLAPAVAGMPREDKERALAFAAGYRPACLPEKKQDEAQLWYAAWLLYGIKMQRSAEADGVLARPGVVSEKEGDLQRTYGRVDGADDPAGFLGHYQKLARVCTVGAATVRSHPRVCESHR</sequence>
<dbReference type="EMBL" id="JABBZE010000006">
    <property type="protein sequence ID" value="NMU88578.1"/>
    <property type="molecule type" value="Genomic_DNA"/>
</dbReference>
<accession>A0A848N7S2</accession>
<evidence type="ECO:0000313" key="2">
    <source>
        <dbReference type="Proteomes" id="UP000542405"/>
    </source>
</evidence>
<gene>
    <name evidence="1" type="ORF">HGQ98_01575</name>
</gene>
<organism evidence="1 2">
    <name type="scientific">Achromobacter ruhlandii</name>
    <dbReference type="NCBI Taxonomy" id="72557"/>
    <lineage>
        <taxon>Bacteria</taxon>
        <taxon>Pseudomonadati</taxon>
        <taxon>Pseudomonadota</taxon>
        <taxon>Betaproteobacteria</taxon>
        <taxon>Burkholderiales</taxon>
        <taxon>Alcaligenaceae</taxon>
        <taxon>Achromobacter</taxon>
    </lineage>
</organism>
<name>A0A848N7S2_9BURK</name>
<proteinExistence type="predicted"/>
<dbReference type="Proteomes" id="UP000542405">
    <property type="component" value="Unassembled WGS sequence"/>
</dbReference>
<comment type="caution">
    <text evidence="1">The sequence shown here is derived from an EMBL/GenBank/DDBJ whole genome shotgun (WGS) entry which is preliminary data.</text>
</comment>